<dbReference type="InterPro" id="IPR010730">
    <property type="entry name" value="HET"/>
</dbReference>
<dbReference type="InterPro" id="IPR052895">
    <property type="entry name" value="HetReg/Transcr_Mod"/>
</dbReference>
<organism evidence="3 4">
    <name type="scientific">Fusarium floridanum</name>
    <dbReference type="NCBI Taxonomy" id="1325733"/>
    <lineage>
        <taxon>Eukaryota</taxon>
        <taxon>Fungi</taxon>
        <taxon>Dikarya</taxon>
        <taxon>Ascomycota</taxon>
        <taxon>Pezizomycotina</taxon>
        <taxon>Sordariomycetes</taxon>
        <taxon>Hypocreomycetidae</taxon>
        <taxon>Hypocreales</taxon>
        <taxon>Nectriaceae</taxon>
        <taxon>Fusarium</taxon>
        <taxon>Fusarium solani species complex</taxon>
    </lineage>
</organism>
<gene>
    <name evidence="3" type="ORF">CEP51_001517</name>
</gene>
<dbReference type="EMBL" id="NKCL01000019">
    <property type="protein sequence ID" value="RSL88917.1"/>
    <property type="molecule type" value="Genomic_DNA"/>
</dbReference>
<proteinExistence type="predicted"/>
<accession>A0A428SGP9</accession>
<evidence type="ECO:0000259" key="2">
    <source>
        <dbReference type="Pfam" id="PF06985"/>
    </source>
</evidence>
<dbReference type="Pfam" id="PF06985">
    <property type="entry name" value="HET"/>
    <property type="match status" value="1"/>
</dbReference>
<sequence>MTKFRHTFGPESTYSCLSYTWQPEDPKRNIYIEGEQINEGAIEVGKNLGDFLAAARDANVTDWLWIDALCINQGDSTEKGQQVRQMGQTYEHAKKVFVWLGELIDEPTIRALESMLGVIEEAPDVTSIVYLDKLYHLQDDWIRRLSGILLAKYWTRLWIAQEFLLADDPILFFRNFQTGAHKLALFLGAIPKKDSFQVDCCEHFTLDGITVPEDRLEALRQLPGWKYFWWRLVRYESMPDRSRPSERPMDQSVSLASLIRAFTESGCKDKRDRIYALLAFADDADPELVDYTVGTDVVFRKTMALMRRHKRPLDELLLIGEALIEALELLPTTIPSSSTLEINFDGSNHVTLPIWGHATLETFDEDPEALHEMVQATCMYVGIRSGSDVHVFEYVVEEVEGRPIVKYCRTHEYLRGRSPACVGPLLQDDAQYFWLEGLPSEAVNYFSNPGANCHGLRAWTARDFRFSGEMADEQHPDHLILPARRIVDSGRSSESIAWEGWIRIRRSAVFATVDKDLLLESMRYQRRVQHSTLAQHPRSTTIRWKPEEIYTRREIEGSGTELTRISSMGEESDSDGIDDN</sequence>
<protein>
    <recommendedName>
        <fullName evidence="2">Heterokaryon incompatibility domain-containing protein</fullName>
    </recommendedName>
</protein>
<dbReference type="PANTHER" id="PTHR24148">
    <property type="entry name" value="ANKYRIN REPEAT DOMAIN-CONTAINING PROTEIN 39 HOMOLOG-RELATED"/>
    <property type="match status" value="1"/>
</dbReference>
<dbReference type="AlphaFoldDB" id="A0A428SGP9"/>
<feature type="compositionally biased region" description="Acidic residues" evidence="1">
    <location>
        <begin position="570"/>
        <end position="580"/>
    </location>
</feature>
<feature type="region of interest" description="Disordered" evidence="1">
    <location>
        <begin position="556"/>
        <end position="580"/>
    </location>
</feature>
<evidence type="ECO:0000313" key="4">
    <source>
        <dbReference type="Proteomes" id="UP000287972"/>
    </source>
</evidence>
<dbReference type="Proteomes" id="UP000287972">
    <property type="component" value="Unassembled WGS sequence"/>
</dbReference>
<dbReference type="PANTHER" id="PTHR24148:SF64">
    <property type="entry name" value="HETEROKARYON INCOMPATIBILITY DOMAIN-CONTAINING PROTEIN"/>
    <property type="match status" value="1"/>
</dbReference>
<evidence type="ECO:0000256" key="1">
    <source>
        <dbReference type="SAM" id="MobiDB-lite"/>
    </source>
</evidence>
<feature type="domain" description="Heterokaryon incompatibility" evidence="2">
    <location>
        <begin position="14"/>
        <end position="162"/>
    </location>
</feature>
<comment type="caution">
    <text evidence="3">The sequence shown here is derived from an EMBL/GenBank/DDBJ whole genome shotgun (WGS) entry which is preliminary data.</text>
</comment>
<name>A0A428SGP9_9HYPO</name>
<reference evidence="3 4" key="1">
    <citation type="submission" date="2017-06" db="EMBL/GenBank/DDBJ databases">
        <title>Comparative genomic analysis of Ambrosia Fusariam Clade fungi.</title>
        <authorList>
            <person name="Stajich J.E."/>
            <person name="Carrillo J."/>
            <person name="Kijimoto T."/>
            <person name="Eskalen A."/>
            <person name="O'Donnell K."/>
            <person name="Kasson M."/>
        </authorList>
    </citation>
    <scope>NUCLEOTIDE SEQUENCE [LARGE SCALE GENOMIC DNA]</scope>
    <source>
        <strain evidence="3 4">NRRL62606</strain>
    </source>
</reference>
<evidence type="ECO:0000313" key="3">
    <source>
        <dbReference type="EMBL" id="RSL88917.1"/>
    </source>
</evidence>
<keyword evidence="4" id="KW-1185">Reference proteome</keyword>